<name>A0A419T550_9FIRM</name>
<evidence type="ECO:0000313" key="2">
    <source>
        <dbReference type="EMBL" id="RKD32572.1"/>
    </source>
</evidence>
<organism evidence="2 3">
    <name type="scientific">Thermohalobacter berrensis</name>
    <dbReference type="NCBI Taxonomy" id="99594"/>
    <lineage>
        <taxon>Bacteria</taxon>
        <taxon>Bacillati</taxon>
        <taxon>Bacillota</taxon>
        <taxon>Tissierellia</taxon>
        <taxon>Tissierellales</taxon>
        <taxon>Thermohalobacteraceae</taxon>
        <taxon>Thermohalobacter</taxon>
    </lineage>
</organism>
<keyword evidence="1" id="KW-0812">Transmembrane</keyword>
<dbReference type="EMBL" id="MCIB01000010">
    <property type="protein sequence ID" value="RKD32572.1"/>
    <property type="molecule type" value="Genomic_DNA"/>
</dbReference>
<keyword evidence="1" id="KW-1133">Transmembrane helix</keyword>
<accession>A0A419T550</accession>
<feature type="transmembrane region" description="Helical" evidence="1">
    <location>
        <begin position="174"/>
        <end position="192"/>
    </location>
</feature>
<evidence type="ECO:0008006" key="4">
    <source>
        <dbReference type="Google" id="ProtNLM"/>
    </source>
</evidence>
<evidence type="ECO:0000313" key="3">
    <source>
        <dbReference type="Proteomes" id="UP000284177"/>
    </source>
</evidence>
<proteinExistence type="predicted"/>
<dbReference type="AlphaFoldDB" id="A0A419T550"/>
<comment type="caution">
    <text evidence="2">The sequence shown here is derived from an EMBL/GenBank/DDBJ whole genome shotgun (WGS) entry which is preliminary data.</text>
</comment>
<feature type="transmembrane region" description="Helical" evidence="1">
    <location>
        <begin position="98"/>
        <end position="117"/>
    </location>
</feature>
<dbReference type="RefSeq" id="WP_120168433.1">
    <property type="nucleotide sequence ID" value="NZ_MCIB01000010.1"/>
</dbReference>
<evidence type="ECO:0000256" key="1">
    <source>
        <dbReference type="SAM" id="Phobius"/>
    </source>
</evidence>
<feature type="transmembrane region" description="Helical" evidence="1">
    <location>
        <begin position="212"/>
        <end position="231"/>
    </location>
</feature>
<feature type="transmembrane region" description="Helical" evidence="1">
    <location>
        <begin position="21"/>
        <end position="50"/>
    </location>
</feature>
<sequence length="255" mass="29888">MEILRDLYYTNRLTAKKTYKLFLANWPIIFTGFVYTIINIILFSVISFLFTGVLRLLAGIVIALATSSLVSNYLYLLSNIIKYDKFTLHDFKLGFKAFLWKVYGVLVIGWIAGLLFQMALAPILYRIIPSGILSLIISLLVFVFLNPLPETIYQKFYSPWETIVYSFEFIKENWLEWFIPNIVLIYLIYLTTGTTMTTLFPTQVFMGFDFSLKGILLYLLGQILFSFTMIYRGKLFETLSTSTRRKRLFMRDFYN</sequence>
<reference evidence="2 3" key="1">
    <citation type="submission" date="2016-08" db="EMBL/GenBank/DDBJ databases">
        <title>Novel Firmicutes and Novel Genomes.</title>
        <authorList>
            <person name="Poppleton D.I."/>
            <person name="Gribaldo S."/>
        </authorList>
    </citation>
    <scope>NUCLEOTIDE SEQUENCE [LARGE SCALE GENOMIC DNA]</scope>
    <source>
        <strain evidence="2 3">CTT3</strain>
    </source>
</reference>
<keyword evidence="1" id="KW-0472">Membrane</keyword>
<keyword evidence="3" id="KW-1185">Reference proteome</keyword>
<dbReference type="Proteomes" id="UP000284177">
    <property type="component" value="Unassembled WGS sequence"/>
</dbReference>
<dbReference type="OrthoDB" id="1701429at2"/>
<feature type="transmembrane region" description="Helical" evidence="1">
    <location>
        <begin position="123"/>
        <end position="145"/>
    </location>
</feature>
<protein>
    <recommendedName>
        <fullName evidence="4">DUF975 domain-containing protein</fullName>
    </recommendedName>
</protein>
<feature type="transmembrane region" description="Helical" evidence="1">
    <location>
        <begin position="56"/>
        <end position="77"/>
    </location>
</feature>
<gene>
    <name evidence="2" type="ORF">BET03_10885</name>
</gene>